<dbReference type="PATRIC" id="fig|1225564.3.peg.7074"/>
<organism evidence="2 3">
    <name type="scientific">Microvirga vignae</name>
    <dbReference type="NCBI Taxonomy" id="1225564"/>
    <lineage>
        <taxon>Bacteria</taxon>
        <taxon>Pseudomonadati</taxon>
        <taxon>Pseudomonadota</taxon>
        <taxon>Alphaproteobacteria</taxon>
        <taxon>Hyphomicrobiales</taxon>
        <taxon>Methylobacteriaceae</taxon>
        <taxon>Microvirga</taxon>
    </lineage>
</organism>
<evidence type="ECO:0000313" key="3">
    <source>
        <dbReference type="Proteomes" id="UP000035489"/>
    </source>
</evidence>
<sequence length="64" mass="7096">MLRLPIHGFAKRVEDTVARGMAALRARDELNARRLQPMLRPKPEEQAETTGSESLSPQDVSLPG</sequence>
<name>A0A0H1R4X6_9HYPH</name>
<comment type="caution">
    <text evidence="2">The sequence shown here is derived from an EMBL/GenBank/DDBJ whole genome shotgun (WGS) entry which is preliminary data.</text>
</comment>
<protein>
    <submittedName>
        <fullName evidence="2">Uncharacterized protein</fullName>
    </submittedName>
</protein>
<evidence type="ECO:0000256" key="1">
    <source>
        <dbReference type="SAM" id="MobiDB-lite"/>
    </source>
</evidence>
<gene>
    <name evidence="2" type="ORF">AA309_27205</name>
</gene>
<accession>A0A0H1R4X6</accession>
<reference evidence="2 3" key="1">
    <citation type="submission" date="2015-05" db="EMBL/GenBank/DDBJ databases">
        <title>Draft genome sequence of Microvirga vignae strain BR3299, a novel nitrogen fixing bacteria isolated from Brazil semi-aired region.</title>
        <authorList>
            <person name="Zilli J.E."/>
            <person name="Passos S.R."/>
            <person name="Leite J."/>
            <person name="Baldani J.I."/>
            <person name="Xavier G.R."/>
            <person name="Rumjaneck N.G."/>
            <person name="Simoes-Araujo J.L."/>
        </authorList>
    </citation>
    <scope>NUCLEOTIDE SEQUENCE [LARGE SCALE GENOMIC DNA]</scope>
    <source>
        <strain evidence="2 3">BR3299</strain>
    </source>
</reference>
<dbReference type="EMBL" id="LCYG01000092">
    <property type="protein sequence ID" value="KLK90198.1"/>
    <property type="molecule type" value="Genomic_DNA"/>
</dbReference>
<feature type="compositionally biased region" description="Polar residues" evidence="1">
    <location>
        <begin position="48"/>
        <end position="64"/>
    </location>
</feature>
<dbReference type="AlphaFoldDB" id="A0A0H1R4X6"/>
<feature type="region of interest" description="Disordered" evidence="1">
    <location>
        <begin position="29"/>
        <end position="64"/>
    </location>
</feature>
<proteinExistence type="predicted"/>
<evidence type="ECO:0000313" key="2">
    <source>
        <dbReference type="EMBL" id="KLK90198.1"/>
    </source>
</evidence>
<dbReference type="Proteomes" id="UP000035489">
    <property type="component" value="Unassembled WGS sequence"/>
</dbReference>
<keyword evidence="3" id="KW-1185">Reference proteome</keyword>